<dbReference type="PROSITE" id="PS50151">
    <property type="entry name" value="UVR"/>
    <property type="match status" value="1"/>
</dbReference>
<dbReference type="EMBL" id="AJWY01002125">
    <property type="protein sequence ID" value="EKC78724.1"/>
    <property type="molecule type" value="Genomic_DNA"/>
</dbReference>
<feature type="non-terminal residue" evidence="2">
    <location>
        <position position="1"/>
    </location>
</feature>
<sequence>APAGRAERDTGGNPDGYPIAEEHYAPVAADVQQGYSAGTNLDALIDRAREDMERAAKSLDFLAAAKFRDRMYELQKLREENRKR</sequence>
<dbReference type="Pfam" id="PF02151">
    <property type="entry name" value="UVR"/>
    <property type="match status" value="1"/>
</dbReference>
<dbReference type="InterPro" id="IPR036876">
    <property type="entry name" value="UVR_dom_sf"/>
</dbReference>
<protein>
    <submittedName>
        <fullName evidence="2">Excinuclease ABC subunit B</fullName>
    </submittedName>
</protein>
<evidence type="ECO:0000313" key="2">
    <source>
        <dbReference type="EMBL" id="EKC78724.1"/>
    </source>
</evidence>
<reference evidence="2" key="1">
    <citation type="journal article" date="2013" name="Environ. Microbiol.">
        <title>Microbiota from the distal guts of lean and obese adolescents exhibit partial functional redundancy besides clear differences in community structure.</title>
        <authorList>
            <person name="Ferrer M."/>
            <person name="Ruiz A."/>
            <person name="Lanza F."/>
            <person name="Haange S.B."/>
            <person name="Oberbach A."/>
            <person name="Till H."/>
            <person name="Bargiela R."/>
            <person name="Campoy C."/>
            <person name="Segura M.T."/>
            <person name="Richter M."/>
            <person name="von Bergen M."/>
            <person name="Seifert J."/>
            <person name="Suarez A."/>
        </authorList>
    </citation>
    <scope>NUCLEOTIDE SEQUENCE</scope>
</reference>
<proteinExistence type="predicted"/>
<dbReference type="Gene3D" id="4.10.860.10">
    <property type="entry name" value="UVR domain"/>
    <property type="match status" value="1"/>
</dbReference>
<name>K1UFF3_9ZZZZ</name>
<accession>K1UFF3</accession>
<feature type="domain" description="UVR" evidence="1">
    <location>
        <begin position="42"/>
        <end position="77"/>
    </location>
</feature>
<dbReference type="InterPro" id="IPR001943">
    <property type="entry name" value="UVR_dom"/>
</dbReference>
<gene>
    <name evidence="2" type="ORF">LEA_03186</name>
</gene>
<dbReference type="SUPFAM" id="SSF46600">
    <property type="entry name" value="C-terminal UvrC-binding domain of UvrB"/>
    <property type="match status" value="1"/>
</dbReference>
<comment type="caution">
    <text evidence="2">The sequence shown here is derived from an EMBL/GenBank/DDBJ whole genome shotgun (WGS) entry which is preliminary data.</text>
</comment>
<evidence type="ECO:0000259" key="1">
    <source>
        <dbReference type="PROSITE" id="PS50151"/>
    </source>
</evidence>
<dbReference type="AlphaFoldDB" id="K1UFF3"/>
<organism evidence="2">
    <name type="scientific">human gut metagenome</name>
    <dbReference type="NCBI Taxonomy" id="408170"/>
    <lineage>
        <taxon>unclassified sequences</taxon>
        <taxon>metagenomes</taxon>
        <taxon>organismal metagenomes</taxon>
    </lineage>
</organism>